<keyword evidence="1" id="KW-0812">Transmembrane</keyword>
<evidence type="ECO:0000256" key="1">
    <source>
        <dbReference type="SAM" id="Phobius"/>
    </source>
</evidence>
<dbReference type="InterPro" id="IPR048447">
    <property type="entry name" value="DUF1980_C"/>
</dbReference>
<organism evidence="3 4">
    <name type="scientific">Nocardioides humi</name>
    <dbReference type="NCBI Taxonomy" id="449461"/>
    <lineage>
        <taxon>Bacteria</taxon>
        <taxon>Bacillati</taxon>
        <taxon>Actinomycetota</taxon>
        <taxon>Actinomycetes</taxon>
        <taxon>Propionibacteriales</taxon>
        <taxon>Nocardioidaceae</taxon>
        <taxon>Nocardioides</taxon>
    </lineage>
</organism>
<feature type="transmembrane region" description="Helical" evidence="1">
    <location>
        <begin position="33"/>
        <end position="54"/>
    </location>
</feature>
<dbReference type="NCBIfam" id="TIGR03943">
    <property type="entry name" value="TIGR03943 family putative permease subunit"/>
    <property type="match status" value="1"/>
</dbReference>
<dbReference type="Pfam" id="PF21537">
    <property type="entry name" value="DUF1980_C"/>
    <property type="match status" value="1"/>
</dbReference>
<keyword evidence="4" id="KW-1185">Reference proteome</keyword>
<dbReference type="EMBL" id="BAAAOR010000012">
    <property type="protein sequence ID" value="GAA1511563.1"/>
    <property type="molecule type" value="Genomic_DNA"/>
</dbReference>
<feature type="transmembrane region" description="Helical" evidence="1">
    <location>
        <begin position="66"/>
        <end position="90"/>
    </location>
</feature>
<evidence type="ECO:0000259" key="2">
    <source>
        <dbReference type="Pfam" id="PF21537"/>
    </source>
</evidence>
<keyword evidence="1" id="KW-0472">Membrane</keyword>
<dbReference type="Proteomes" id="UP001500842">
    <property type="component" value="Unassembled WGS sequence"/>
</dbReference>
<evidence type="ECO:0000313" key="4">
    <source>
        <dbReference type="Proteomes" id="UP001500842"/>
    </source>
</evidence>
<protein>
    <submittedName>
        <fullName evidence="3">TIGR03943 family protein</fullName>
    </submittedName>
</protein>
<accession>A0ABN2A5J4</accession>
<feature type="domain" description="DUF1980" evidence="2">
    <location>
        <begin position="131"/>
        <end position="226"/>
    </location>
</feature>
<evidence type="ECO:0000313" key="3">
    <source>
        <dbReference type="EMBL" id="GAA1511563.1"/>
    </source>
</evidence>
<sequence length="227" mass="24296">MNRNAQSVVLAALGAVALRVGVTDEYARYVNDWMKWPLVVSGVAMVGLAFLAVFSRRHDEHESSPAVWALLLPIVIAFVVQPPALGAYVAERRANDVTAVKYDKAAVAPLPEGQVSDVLVSEFVAYASAYGEVLTGHQVRLLGFVTHDEDGWYVTRLSISCCAADALAFRVRVDDAAVSADAPADEQWVEVVGSWVEGTGEGLGAEDAPIIAATEVTPTSPPKRPYE</sequence>
<name>A0ABN2A5J4_9ACTN</name>
<proteinExistence type="predicted"/>
<dbReference type="RefSeq" id="WP_141005806.1">
    <property type="nucleotide sequence ID" value="NZ_BAAAOR010000012.1"/>
</dbReference>
<comment type="caution">
    <text evidence="3">The sequence shown here is derived from an EMBL/GenBank/DDBJ whole genome shotgun (WGS) entry which is preliminary data.</text>
</comment>
<reference evidence="3 4" key="1">
    <citation type="journal article" date="2019" name="Int. J. Syst. Evol. Microbiol.">
        <title>The Global Catalogue of Microorganisms (GCM) 10K type strain sequencing project: providing services to taxonomists for standard genome sequencing and annotation.</title>
        <authorList>
            <consortium name="The Broad Institute Genomics Platform"/>
            <consortium name="The Broad Institute Genome Sequencing Center for Infectious Disease"/>
            <person name="Wu L."/>
            <person name="Ma J."/>
        </authorList>
    </citation>
    <scope>NUCLEOTIDE SEQUENCE [LARGE SCALE GENOMIC DNA]</scope>
    <source>
        <strain evidence="3 4">JCM 14942</strain>
    </source>
</reference>
<dbReference type="InterPro" id="IPR015402">
    <property type="entry name" value="DUF1980"/>
</dbReference>
<gene>
    <name evidence="3" type="ORF">GCM10009788_14960</name>
</gene>
<keyword evidence="1" id="KW-1133">Transmembrane helix</keyword>